<evidence type="ECO:0000256" key="1">
    <source>
        <dbReference type="SAM" id="MobiDB-lite"/>
    </source>
</evidence>
<evidence type="ECO:0000313" key="3">
    <source>
        <dbReference type="Proteomes" id="UP000521872"/>
    </source>
</evidence>
<feature type="compositionally biased region" description="Basic and acidic residues" evidence="1">
    <location>
        <begin position="109"/>
        <end position="122"/>
    </location>
</feature>
<feature type="compositionally biased region" description="Polar residues" evidence="1">
    <location>
        <begin position="132"/>
        <end position="145"/>
    </location>
</feature>
<proteinExistence type="predicted"/>
<protein>
    <submittedName>
        <fullName evidence="2">Uncharacterized protein</fullName>
    </submittedName>
</protein>
<feature type="region of interest" description="Disordered" evidence="1">
    <location>
        <begin position="57"/>
        <end position="87"/>
    </location>
</feature>
<accession>A0A8H4QGS6</accession>
<keyword evidence="3" id="KW-1185">Reference proteome</keyword>
<feature type="region of interest" description="Disordered" evidence="1">
    <location>
        <begin position="99"/>
        <end position="207"/>
    </location>
</feature>
<dbReference type="Proteomes" id="UP000521872">
    <property type="component" value="Unassembled WGS sequence"/>
</dbReference>
<sequence length="386" mass="42129">MWYGLWARALAGIAARIDQIHLLLFPQLPVWVIHGEVSEHLLQELLPAAGGDSLDDIPFDVSTSSDDFDDDSDFVPTDSDSGELGGAVSQGAYMMTRGQAKAFQNTRPSVERNDSEGERGHAGLDSAPSGEENGSGNNMSISPSGSPGGNDVLDCESSLSADGHDRISVTATSTNEYDGDDEPMSMSSPLSALSDLASSHNGSDNRETMQALRTVRPSGDASVEAVRVSCPKLPARPRKLIKKVTDFGLIYYDKGKKVFRVPLIAELKRAELLEGEETPEKERKLMRNAQLQVADQARLPLSSRIGMHQESVCVVVATGDVFRWSIISRTVTQELDDINFNDPNYYPPREYFKRGAWSVPKKWEDSDGRGFIPTINKILSEARGPA</sequence>
<organism evidence="2 3">
    <name type="scientific">Agrocybe pediades</name>
    <dbReference type="NCBI Taxonomy" id="84607"/>
    <lineage>
        <taxon>Eukaryota</taxon>
        <taxon>Fungi</taxon>
        <taxon>Dikarya</taxon>
        <taxon>Basidiomycota</taxon>
        <taxon>Agaricomycotina</taxon>
        <taxon>Agaricomycetes</taxon>
        <taxon>Agaricomycetidae</taxon>
        <taxon>Agaricales</taxon>
        <taxon>Agaricineae</taxon>
        <taxon>Strophariaceae</taxon>
        <taxon>Agrocybe</taxon>
    </lineage>
</organism>
<evidence type="ECO:0000313" key="2">
    <source>
        <dbReference type="EMBL" id="KAF4610688.1"/>
    </source>
</evidence>
<comment type="caution">
    <text evidence="2">The sequence shown here is derived from an EMBL/GenBank/DDBJ whole genome shotgun (WGS) entry which is preliminary data.</text>
</comment>
<reference evidence="2 3" key="1">
    <citation type="submission" date="2019-12" db="EMBL/GenBank/DDBJ databases">
        <authorList>
            <person name="Floudas D."/>
            <person name="Bentzer J."/>
            <person name="Ahren D."/>
            <person name="Johansson T."/>
            <person name="Persson P."/>
            <person name="Tunlid A."/>
        </authorList>
    </citation>
    <scope>NUCLEOTIDE SEQUENCE [LARGE SCALE GENOMIC DNA]</scope>
    <source>
        <strain evidence="2 3">CBS 102.39</strain>
    </source>
</reference>
<dbReference type="EMBL" id="JAACJL010000058">
    <property type="protein sequence ID" value="KAF4610688.1"/>
    <property type="molecule type" value="Genomic_DNA"/>
</dbReference>
<feature type="compositionally biased region" description="Low complexity" evidence="1">
    <location>
        <begin position="184"/>
        <end position="199"/>
    </location>
</feature>
<name>A0A8H4QGS6_9AGAR</name>
<dbReference type="AlphaFoldDB" id="A0A8H4QGS6"/>
<gene>
    <name evidence="2" type="ORF">D9613_007101</name>
</gene>